<dbReference type="GeneID" id="98664776"/>
<dbReference type="RefSeq" id="WP_066599477.1">
    <property type="nucleotide sequence ID" value="NZ_FORY01000005.1"/>
</dbReference>
<dbReference type="Gene3D" id="2.60.40.1890">
    <property type="entry name" value="PCu(A)C copper chaperone"/>
    <property type="match status" value="1"/>
</dbReference>
<feature type="chain" id="PRO_5010354492" description="Copper(I)-binding protein" evidence="1">
    <location>
        <begin position="23"/>
        <end position="166"/>
    </location>
</feature>
<dbReference type="InterPro" id="IPR058248">
    <property type="entry name" value="Lxx211020-like"/>
</dbReference>
<feature type="signal peptide" evidence="1">
    <location>
        <begin position="1"/>
        <end position="22"/>
    </location>
</feature>
<dbReference type="EMBL" id="FORY01000005">
    <property type="protein sequence ID" value="SFJ46011.1"/>
    <property type="molecule type" value="Genomic_DNA"/>
</dbReference>
<evidence type="ECO:0000256" key="1">
    <source>
        <dbReference type="SAM" id="SignalP"/>
    </source>
</evidence>
<dbReference type="Proteomes" id="UP000183299">
    <property type="component" value="Unassembled WGS sequence"/>
</dbReference>
<protein>
    <recommendedName>
        <fullName evidence="4">Copper(I)-binding protein</fullName>
    </recommendedName>
</protein>
<dbReference type="PANTHER" id="PTHR36302:SF1">
    <property type="entry name" value="COPPER CHAPERONE PCU(A)C"/>
    <property type="match status" value="1"/>
</dbReference>
<dbReference type="OrthoDB" id="9796962at2"/>
<evidence type="ECO:0000313" key="2">
    <source>
        <dbReference type="EMBL" id="SFJ46011.1"/>
    </source>
</evidence>
<accession>A0A1I3RL17</accession>
<gene>
    <name evidence="2" type="ORF">SAMN04488138_105112</name>
</gene>
<dbReference type="AlphaFoldDB" id="A0A1I3RL17"/>
<keyword evidence="1" id="KW-0732">Signal</keyword>
<dbReference type="InterPro" id="IPR036182">
    <property type="entry name" value="PCuAC_sf"/>
</dbReference>
<dbReference type="PANTHER" id="PTHR36302">
    <property type="entry name" value="BLR7088 PROTEIN"/>
    <property type="match status" value="1"/>
</dbReference>
<dbReference type="InterPro" id="IPR007410">
    <property type="entry name" value="LpqE-like"/>
</dbReference>
<name>A0A1I3RL17_9RHOB</name>
<proteinExistence type="predicted"/>
<sequence length="166" mass="18241">MTFKTTLLAGLAACAFALPAFADITIEDAYARSSGMMAKTGAAFFTIHNSGDEDDQLIDATSDIAKVTELHTHKDMGDGIMKMMHVPEGFTVPAHGMHALARGGDHVMFMGLLKPMNQGDIVTVTLTFEKAGDITVEIPVDLERKEMEMPMEHDHEHSHEHEHKHD</sequence>
<dbReference type="SUPFAM" id="SSF110087">
    <property type="entry name" value="DR1885-like metal-binding protein"/>
    <property type="match status" value="1"/>
</dbReference>
<evidence type="ECO:0008006" key="4">
    <source>
        <dbReference type="Google" id="ProtNLM"/>
    </source>
</evidence>
<evidence type="ECO:0000313" key="3">
    <source>
        <dbReference type="Proteomes" id="UP000183299"/>
    </source>
</evidence>
<dbReference type="STRING" id="576117.SAMN04488138_105112"/>
<keyword evidence="3" id="KW-1185">Reference proteome</keyword>
<reference evidence="2 3" key="1">
    <citation type="submission" date="2016-10" db="EMBL/GenBank/DDBJ databases">
        <authorList>
            <person name="de Groot N.N."/>
        </authorList>
    </citation>
    <scope>NUCLEOTIDE SEQUENCE [LARGE SCALE GENOMIC DNA]</scope>
    <source>
        <strain evidence="2 3">CGMCC 1.8891</strain>
    </source>
</reference>
<organism evidence="2 3">
    <name type="scientific">Celeribacter halophilus</name>
    <dbReference type="NCBI Taxonomy" id="576117"/>
    <lineage>
        <taxon>Bacteria</taxon>
        <taxon>Pseudomonadati</taxon>
        <taxon>Pseudomonadota</taxon>
        <taxon>Alphaproteobacteria</taxon>
        <taxon>Rhodobacterales</taxon>
        <taxon>Roseobacteraceae</taxon>
        <taxon>Celeribacter</taxon>
    </lineage>
</organism>
<dbReference type="Pfam" id="PF04314">
    <property type="entry name" value="PCuAC"/>
    <property type="match status" value="1"/>
</dbReference>